<feature type="transmembrane region" description="Helical" evidence="12">
    <location>
        <begin position="83"/>
        <end position="102"/>
    </location>
</feature>
<dbReference type="PRINTS" id="PR00123">
    <property type="entry name" value="ATPASEA"/>
</dbReference>
<dbReference type="CTD" id="4508"/>
<feature type="transmembrane region" description="Helical" evidence="12">
    <location>
        <begin position="51"/>
        <end position="71"/>
    </location>
</feature>
<evidence type="ECO:0000256" key="1">
    <source>
        <dbReference type="ARBA" id="ARBA00004141"/>
    </source>
</evidence>
<dbReference type="InterPro" id="IPR045083">
    <property type="entry name" value="ATP_synth_F0_asu_bact/mt"/>
</dbReference>
<evidence type="ECO:0000256" key="11">
    <source>
        <dbReference type="RuleBase" id="RU004450"/>
    </source>
</evidence>
<feature type="transmembrane region" description="Helical" evidence="12">
    <location>
        <begin position="165"/>
        <end position="189"/>
    </location>
</feature>
<evidence type="ECO:0000256" key="12">
    <source>
        <dbReference type="SAM" id="Phobius"/>
    </source>
</evidence>
<dbReference type="GO" id="GO:0045259">
    <property type="term" value="C:proton-transporting ATP synthase complex"/>
    <property type="evidence" value="ECO:0007669"/>
    <property type="project" value="UniProtKB-KW"/>
</dbReference>
<geneLocation type="mitochondrion" evidence="13"/>
<dbReference type="PANTHER" id="PTHR11410:SF0">
    <property type="entry name" value="ATP SYNTHASE SUBUNIT A"/>
    <property type="match status" value="1"/>
</dbReference>
<evidence type="ECO:0000256" key="2">
    <source>
        <dbReference type="ARBA" id="ARBA00006810"/>
    </source>
</evidence>
<dbReference type="AlphaFoldDB" id="A0A0S3M454"/>
<dbReference type="Gene3D" id="1.20.120.220">
    <property type="entry name" value="ATP synthase, F0 complex, subunit A"/>
    <property type="match status" value="1"/>
</dbReference>
<dbReference type="InterPro" id="IPR000568">
    <property type="entry name" value="ATP_synth_F0_asu"/>
</dbReference>
<comment type="similarity">
    <text evidence="2">Belongs to the ATPase A chain family.</text>
</comment>
<dbReference type="RefSeq" id="YP_009186356.1">
    <property type="nucleotide sequence ID" value="NC_028622.1"/>
</dbReference>
<dbReference type="EMBL" id="LC050210">
    <property type="protein sequence ID" value="BAT21184.1"/>
    <property type="molecule type" value="Genomic_DNA"/>
</dbReference>
<comment type="subcellular location">
    <subcellularLocation>
        <location evidence="1">Membrane</location>
        <topology evidence="1">Multi-pass membrane protein</topology>
    </subcellularLocation>
    <subcellularLocation>
        <location evidence="11">Mitochondrion inner membrane</location>
        <topology evidence="11">Multi-pass membrane protein</topology>
    </subcellularLocation>
</comment>
<dbReference type="InterPro" id="IPR023011">
    <property type="entry name" value="ATP_synth_F0_asu_AS"/>
</dbReference>
<name>A0A0S3M454_STREA</name>
<keyword evidence="8" id="KW-0406">Ion transport</keyword>
<keyword evidence="9 12" id="KW-0472">Membrane</keyword>
<keyword evidence="6" id="KW-0375">Hydrogen ion transport</keyword>
<keyword evidence="13" id="KW-0496">Mitochondrion</keyword>
<feature type="transmembrane region" description="Helical" evidence="12">
    <location>
        <begin position="141"/>
        <end position="159"/>
    </location>
</feature>
<evidence type="ECO:0000256" key="3">
    <source>
        <dbReference type="ARBA" id="ARBA00022448"/>
    </source>
</evidence>
<dbReference type="PANTHER" id="PTHR11410">
    <property type="entry name" value="ATP SYNTHASE SUBUNIT A"/>
    <property type="match status" value="1"/>
</dbReference>
<dbReference type="GO" id="GO:0005743">
    <property type="term" value="C:mitochondrial inner membrane"/>
    <property type="evidence" value="ECO:0007669"/>
    <property type="project" value="UniProtKB-SubCell"/>
</dbReference>
<dbReference type="Pfam" id="PF00119">
    <property type="entry name" value="ATP-synt_A"/>
    <property type="match status" value="1"/>
</dbReference>
<sequence length="198" mass="23573">MHHFTWLDVALFLFVMQFIFSMNYSTIGYAQESFMNSLKHLFDFNKNQPNSYWLTTFLFITLLTFNLGGFLPYSFPFFSMAEFTLVFSMMAWMTAFLTFISSERFSLYLYKKGYNWFKAFFLIPIELVSEFSRPLALTVRLTANVLVGHMLMSAVYYMVTFISKWFMLAYIIVIPMEFCVLVIQSYIFARLVQFYLNE</sequence>
<dbReference type="GO" id="GO:0046933">
    <property type="term" value="F:proton-transporting ATP synthase activity, rotational mechanism"/>
    <property type="evidence" value="ECO:0007669"/>
    <property type="project" value="TreeGrafter"/>
</dbReference>
<evidence type="ECO:0000313" key="13">
    <source>
        <dbReference type="EMBL" id="BAT21184.1"/>
    </source>
</evidence>
<dbReference type="PROSITE" id="PS00449">
    <property type="entry name" value="ATPASE_A"/>
    <property type="match status" value="1"/>
</dbReference>
<evidence type="ECO:0000256" key="9">
    <source>
        <dbReference type="ARBA" id="ARBA00023136"/>
    </source>
</evidence>
<gene>
    <name evidence="13" type="primary">ATP6</name>
</gene>
<keyword evidence="4" id="KW-0138">CF(0)</keyword>
<accession>A0A0S3M454</accession>
<evidence type="ECO:0000256" key="5">
    <source>
        <dbReference type="ARBA" id="ARBA00022692"/>
    </source>
</evidence>
<organism evidence="13">
    <name type="scientific">Strongyloides papillosus</name>
    <name type="common">Intestinal threadworm</name>
    <dbReference type="NCBI Taxonomy" id="174720"/>
    <lineage>
        <taxon>Eukaryota</taxon>
        <taxon>Metazoa</taxon>
        <taxon>Ecdysozoa</taxon>
        <taxon>Nematoda</taxon>
        <taxon>Chromadorea</taxon>
        <taxon>Rhabditida</taxon>
        <taxon>Tylenchina</taxon>
        <taxon>Panagrolaimomorpha</taxon>
        <taxon>Strongyloidoidea</taxon>
        <taxon>Strongyloididae</taxon>
        <taxon>Strongyloides</taxon>
    </lineage>
</organism>
<keyword evidence="5 12" id="KW-0812">Transmembrane</keyword>
<dbReference type="InterPro" id="IPR035908">
    <property type="entry name" value="F0_ATP_A_sf"/>
</dbReference>
<evidence type="ECO:0000256" key="4">
    <source>
        <dbReference type="ARBA" id="ARBA00022547"/>
    </source>
</evidence>
<dbReference type="SUPFAM" id="SSF81336">
    <property type="entry name" value="F1F0 ATP synthase subunit A"/>
    <property type="match status" value="1"/>
</dbReference>
<evidence type="ECO:0000256" key="7">
    <source>
        <dbReference type="ARBA" id="ARBA00022989"/>
    </source>
</evidence>
<dbReference type="GeneID" id="26373690"/>
<protein>
    <recommendedName>
        <fullName evidence="11">ATP synthase subunit a</fullName>
    </recommendedName>
</protein>
<evidence type="ECO:0000256" key="8">
    <source>
        <dbReference type="ARBA" id="ARBA00023065"/>
    </source>
</evidence>
<evidence type="ECO:0000256" key="10">
    <source>
        <dbReference type="ARBA" id="ARBA00023310"/>
    </source>
</evidence>
<evidence type="ECO:0000256" key="6">
    <source>
        <dbReference type="ARBA" id="ARBA00022781"/>
    </source>
</evidence>
<dbReference type="CDD" id="cd00310">
    <property type="entry name" value="ATP-synt_Fo_a_6"/>
    <property type="match status" value="1"/>
</dbReference>
<feature type="transmembrane region" description="Helical" evidence="12">
    <location>
        <begin position="6"/>
        <end position="30"/>
    </location>
</feature>
<keyword evidence="3" id="KW-0813">Transport</keyword>
<keyword evidence="10" id="KW-0066">ATP synthesis</keyword>
<keyword evidence="7 12" id="KW-1133">Transmembrane helix</keyword>
<reference evidence="13" key="1">
    <citation type="submission" date="2015-04" db="EMBL/GenBank/DDBJ databases">
        <title>Genome, transcriptome and proteome adaptations to nematode parasitism in Strongyloides.</title>
        <authorList>
            <person name="Hunt V."/>
            <person name="Tsai I.J."/>
            <person name="Coghlan A."/>
            <person name="Reid A.J."/>
            <person name="Holroyd N."/>
            <person name="Foth B."/>
            <person name="Tracey A."/>
            <person name="Cotton J.A."/>
            <person name="Stanley E."/>
            <person name="Beasley H."/>
            <person name="Bennett H."/>
            <person name="Brooks K."/>
            <person name="Kikuchi T."/>
            <person name="Viney M."/>
            <person name="Berriman M."/>
        </authorList>
    </citation>
    <scope>NUCLEOTIDE SEQUENCE</scope>
    <source>
        <strain evidence="13">LIN</strain>
    </source>
</reference>
<proteinExistence type="inferred from homology"/>